<protein>
    <recommendedName>
        <fullName evidence="3">Mor transcription activator domain-containing protein</fullName>
    </recommendedName>
</protein>
<dbReference type="AlphaFoldDB" id="A0A329MTS0"/>
<dbReference type="PANTHER" id="PTHR37812:SF1">
    <property type="entry name" value="MU-LIKE PROPHAGE FLUMU PROTEIN C"/>
    <property type="match status" value="1"/>
</dbReference>
<keyword evidence="2" id="KW-1185">Reference proteome</keyword>
<gene>
    <name evidence="1" type="ORF">DQG23_01685</name>
</gene>
<sequence>MTKYVNANKVLPEALVQEIQKYVQGQHLYIPRSDRKAWGSSTGIREDLQERNAEIVRMYKSGVNMIKLTELFYLSVERIEAIIYDDLSK</sequence>
<dbReference type="SUPFAM" id="SSF46689">
    <property type="entry name" value="Homeodomain-like"/>
    <property type="match status" value="1"/>
</dbReference>
<organism evidence="1 2">
    <name type="scientific">Paenibacillus contaminans</name>
    <dbReference type="NCBI Taxonomy" id="450362"/>
    <lineage>
        <taxon>Bacteria</taxon>
        <taxon>Bacillati</taxon>
        <taxon>Bacillota</taxon>
        <taxon>Bacilli</taxon>
        <taxon>Bacillales</taxon>
        <taxon>Paenibacillaceae</taxon>
        <taxon>Paenibacillus</taxon>
    </lineage>
</organism>
<dbReference type="EMBL" id="QMFB01000001">
    <property type="protein sequence ID" value="RAV22940.1"/>
    <property type="molecule type" value="Genomic_DNA"/>
</dbReference>
<dbReference type="InterPro" id="IPR052411">
    <property type="entry name" value="c-mor_Regulatory_Protein"/>
</dbReference>
<proteinExistence type="predicted"/>
<evidence type="ECO:0000313" key="2">
    <source>
        <dbReference type="Proteomes" id="UP000250369"/>
    </source>
</evidence>
<evidence type="ECO:0000313" key="1">
    <source>
        <dbReference type="EMBL" id="RAV22940.1"/>
    </source>
</evidence>
<dbReference type="NCBIfam" id="NF040785">
    <property type="entry name" value="CD3324_fam"/>
    <property type="match status" value="1"/>
</dbReference>
<dbReference type="PANTHER" id="PTHR37812">
    <property type="entry name" value="MU-LIKE PROPHAGE FLUMU PROTEIN C"/>
    <property type="match status" value="1"/>
</dbReference>
<dbReference type="InterPro" id="IPR009057">
    <property type="entry name" value="Homeodomain-like_sf"/>
</dbReference>
<dbReference type="Proteomes" id="UP000250369">
    <property type="component" value="Unassembled WGS sequence"/>
</dbReference>
<dbReference type="InterPro" id="IPR049739">
    <property type="entry name" value="YraL-like"/>
</dbReference>
<dbReference type="RefSeq" id="WP_113029049.1">
    <property type="nucleotide sequence ID" value="NZ_QMFB01000001.1"/>
</dbReference>
<accession>A0A329MTS0</accession>
<comment type="caution">
    <text evidence="1">The sequence shown here is derived from an EMBL/GenBank/DDBJ whole genome shotgun (WGS) entry which is preliminary data.</text>
</comment>
<reference evidence="1 2" key="1">
    <citation type="journal article" date="2009" name="Int. J. Syst. Evol. Microbiol.">
        <title>Paenibacillus contaminans sp. nov., isolated from a contaminated laboratory plate.</title>
        <authorList>
            <person name="Chou J.H."/>
            <person name="Lee J.H."/>
            <person name="Lin M.C."/>
            <person name="Chang P.S."/>
            <person name="Arun A.B."/>
            <person name="Young C.C."/>
            <person name="Chen W.M."/>
        </authorList>
    </citation>
    <scope>NUCLEOTIDE SEQUENCE [LARGE SCALE GENOMIC DNA]</scope>
    <source>
        <strain evidence="1 2">CKOBP-6</strain>
    </source>
</reference>
<evidence type="ECO:0008006" key="3">
    <source>
        <dbReference type="Google" id="ProtNLM"/>
    </source>
</evidence>
<dbReference type="OrthoDB" id="9800398at2"/>
<name>A0A329MTS0_9BACL</name>